<sequence>MKHRKILIVEDEKITALDLELTLVDLGYIVVGSAANGENAIEMAQQLKPDLVLMDIHLNTSMLGTEAARIIVEKQQLPVVFLTAYTDNRSLDAASNCLPYGYLVKPFEKREVDATIRIAFARYDADIEIRLSEQRLRLALDAAHMSVWEWQSPSTLNTNNTAQLVAVDPPGVISQPLDMLLEHIHPEDRIAVQQDVENTAHFSRIIRMRKSQQSEYRRVELFANLFLWSDNNCRVVGVAQDVDDRYKADEKLRQASAVFNCTSEGIIITDGGRKIISVNPAFEEITGYELSEVEGLDPDDFLHARRHSDQFYPRLHDEGKNFWSGEIGCSTKSGHRFPAWEHVCSVYDEVGHLTNYVFTFSDISELRRAEKNLARMAYLDALTGLGNRVHMERVLEDAMERRDDSRSSVAVLYMDLDGFKVVNDTLGHSEGDRLLQILAQRFQDSVREGDIVTRIGGDEFVIVVQDIESEVGLRKMAQKLLRAVQAPIELNRETVEVSVSIGVAISKPSIKDFDELLRAADTALFEAKHQGKNRVCFYDFVLAMESGERLRIERHLKQALNNNELTVEYQPLIDIDKQRVRGAEALCRWYHPELGMIPPDRFIPIAEQSEMIINIGAWVLQESCRAVRRWLDDGIKDVSVAVNVSVRQLSDTSFCNIVAAALNKYDLDASSLELEITESALQSNDRVRNQLDQLRALGVRLAIDDFGTGYSSLSRLKHLPIDRVKIDRSFVKDLPNDESDLEICRAILALCKVLDMQVTAEGVENEAQLNMLRDMGCGCIQGYYFSRSLVYERFVEWTKAYNKIA</sequence>
<dbReference type="Gene3D" id="3.20.20.450">
    <property type="entry name" value="EAL domain"/>
    <property type="match status" value="1"/>
</dbReference>
<dbReference type="InterPro" id="IPR035965">
    <property type="entry name" value="PAS-like_dom_sf"/>
</dbReference>
<dbReference type="NCBIfam" id="TIGR00254">
    <property type="entry name" value="GGDEF"/>
    <property type="match status" value="1"/>
</dbReference>
<feature type="domain" description="Response regulatory" evidence="1">
    <location>
        <begin position="5"/>
        <end position="120"/>
    </location>
</feature>
<evidence type="ECO:0000259" key="1">
    <source>
        <dbReference type="PROSITE" id="PS50110"/>
    </source>
</evidence>
<dbReference type="FunFam" id="3.20.20.450:FF:000001">
    <property type="entry name" value="Cyclic di-GMP phosphodiesterase yahA"/>
    <property type="match status" value="1"/>
</dbReference>
<dbReference type="InterPro" id="IPR000160">
    <property type="entry name" value="GGDEF_dom"/>
</dbReference>
<dbReference type="FunFam" id="3.30.70.270:FF:000001">
    <property type="entry name" value="Diguanylate cyclase domain protein"/>
    <property type="match status" value="1"/>
</dbReference>
<evidence type="ECO:0000259" key="2">
    <source>
        <dbReference type="PROSITE" id="PS50112"/>
    </source>
</evidence>
<dbReference type="InterPro" id="IPR000014">
    <property type="entry name" value="PAS"/>
</dbReference>
<dbReference type="InterPro" id="IPR043128">
    <property type="entry name" value="Rev_trsase/Diguanyl_cyclase"/>
</dbReference>
<dbReference type="PROSITE" id="PS50110">
    <property type="entry name" value="RESPONSE_REGULATORY"/>
    <property type="match status" value="1"/>
</dbReference>
<dbReference type="InterPro" id="IPR052155">
    <property type="entry name" value="Biofilm_reg_signaling"/>
</dbReference>
<feature type="domain" description="EAL" evidence="4">
    <location>
        <begin position="549"/>
        <end position="802"/>
    </location>
</feature>
<dbReference type="Gene3D" id="3.30.450.20">
    <property type="entry name" value="PAS domain"/>
    <property type="match status" value="2"/>
</dbReference>
<dbReference type="CDD" id="cd01948">
    <property type="entry name" value="EAL"/>
    <property type="match status" value="1"/>
</dbReference>
<evidence type="ECO:0000313" key="6">
    <source>
        <dbReference type="EMBL" id="CUS42806.1"/>
    </source>
</evidence>
<dbReference type="InterPro" id="IPR000700">
    <property type="entry name" value="PAS-assoc_C"/>
</dbReference>
<dbReference type="SUPFAM" id="SSF55073">
    <property type="entry name" value="Nucleotide cyclase"/>
    <property type="match status" value="1"/>
</dbReference>
<evidence type="ECO:0000259" key="5">
    <source>
        <dbReference type="PROSITE" id="PS50887"/>
    </source>
</evidence>
<dbReference type="PROSITE" id="PS50113">
    <property type="entry name" value="PAC"/>
    <property type="match status" value="1"/>
</dbReference>
<dbReference type="SMART" id="SM00091">
    <property type="entry name" value="PAS"/>
    <property type="match status" value="2"/>
</dbReference>
<dbReference type="PROSITE" id="PS50112">
    <property type="entry name" value="PAS"/>
    <property type="match status" value="1"/>
</dbReference>
<accession>A0A170PMH5</accession>
<proteinExistence type="predicted"/>
<evidence type="ECO:0000259" key="3">
    <source>
        <dbReference type="PROSITE" id="PS50113"/>
    </source>
</evidence>
<evidence type="ECO:0000259" key="4">
    <source>
        <dbReference type="PROSITE" id="PS50883"/>
    </source>
</evidence>
<dbReference type="PROSITE" id="PS50883">
    <property type="entry name" value="EAL"/>
    <property type="match status" value="1"/>
</dbReference>
<dbReference type="SMART" id="SM00052">
    <property type="entry name" value="EAL"/>
    <property type="match status" value="1"/>
</dbReference>
<dbReference type="InterPro" id="IPR001633">
    <property type="entry name" value="EAL_dom"/>
</dbReference>
<dbReference type="CDD" id="cd17534">
    <property type="entry name" value="REC_DC-like"/>
    <property type="match status" value="1"/>
</dbReference>
<dbReference type="SUPFAM" id="SSF55785">
    <property type="entry name" value="PYP-like sensor domain (PAS domain)"/>
    <property type="match status" value="2"/>
</dbReference>
<dbReference type="InterPro" id="IPR001789">
    <property type="entry name" value="Sig_transdc_resp-reg_receiver"/>
</dbReference>
<dbReference type="GO" id="GO:0000160">
    <property type="term" value="P:phosphorelay signal transduction system"/>
    <property type="evidence" value="ECO:0007669"/>
    <property type="project" value="InterPro"/>
</dbReference>
<dbReference type="Gene3D" id="3.40.50.2300">
    <property type="match status" value="1"/>
</dbReference>
<dbReference type="PANTHER" id="PTHR44757">
    <property type="entry name" value="DIGUANYLATE CYCLASE DGCP"/>
    <property type="match status" value="1"/>
</dbReference>
<dbReference type="SMART" id="SM00448">
    <property type="entry name" value="REC"/>
    <property type="match status" value="1"/>
</dbReference>
<dbReference type="SMART" id="SM00267">
    <property type="entry name" value="GGDEF"/>
    <property type="match status" value="1"/>
</dbReference>
<dbReference type="InterPro" id="IPR035919">
    <property type="entry name" value="EAL_sf"/>
</dbReference>
<protein>
    <submittedName>
        <fullName evidence="6">Diguanylate cyclase/phosphodiesterase (GGDEF &amp; EAL domains) with PAS/PAC sensor(S)</fullName>
    </submittedName>
</protein>
<dbReference type="SUPFAM" id="SSF141868">
    <property type="entry name" value="EAL domain-like"/>
    <property type="match status" value="1"/>
</dbReference>
<dbReference type="CDD" id="cd00130">
    <property type="entry name" value="PAS"/>
    <property type="match status" value="1"/>
</dbReference>
<dbReference type="PROSITE" id="PS50887">
    <property type="entry name" value="GGDEF"/>
    <property type="match status" value="1"/>
</dbReference>
<dbReference type="SUPFAM" id="SSF52172">
    <property type="entry name" value="CheY-like"/>
    <property type="match status" value="1"/>
</dbReference>
<dbReference type="AlphaFoldDB" id="A0A170PMH5"/>
<dbReference type="InterPro" id="IPR029787">
    <property type="entry name" value="Nucleotide_cyclase"/>
</dbReference>
<dbReference type="Pfam" id="PF00563">
    <property type="entry name" value="EAL"/>
    <property type="match status" value="1"/>
</dbReference>
<dbReference type="NCBIfam" id="TIGR00229">
    <property type="entry name" value="sensory_box"/>
    <property type="match status" value="1"/>
</dbReference>
<dbReference type="Pfam" id="PF13426">
    <property type="entry name" value="PAS_9"/>
    <property type="match status" value="1"/>
</dbReference>
<feature type="domain" description="PAS" evidence="2">
    <location>
        <begin position="251"/>
        <end position="295"/>
    </location>
</feature>
<dbReference type="PANTHER" id="PTHR44757:SF2">
    <property type="entry name" value="BIOFILM ARCHITECTURE MAINTENANCE PROTEIN MBAA"/>
    <property type="match status" value="1"/>
</dbReference>
<feature type="domain" description="PAC" evidence="3">
    <location>
        <begin position="323"/>
        <end position="375"/>
    </location>
</feature>
<reference evidence="6" key="1">
    <citation type="submission" date="2015-10" db="EMBL/GenBank/DDBJ databases">
        <authorList>
            <person name="Gilbert D.G."/>
        </authorList>
    </citation>
    <scope>NUCLEOTIDE SEQUENCE</scope>
</reference>
<dbReference type="CDD" id="cd01949">
    <property type="entry name" value="GGDEF"/>
    <property type="match status" value="1"/>
</dbReference>
<dbReference type="Pfam" id="PF00990">
    <property type="entry name" value="GGDEF"/>
    <property type="match status" value="1"/>
</dbReference>
<dbReference type="Gene3D" id="3.30.70.270">
    <property type="match status" value="1"/>
</dbReference>
<gene>
    <name evidence="6" type="ORF">MGWOODY_Tha2882</name>
</gene>
<feature type="domain" description="GGDEF" evidence="5">
    <location>
        <begin position="407"/>
        <end position="540"/>
    </location>
</feature>
<dbReference type="Pfam" id="PF00072">
    <property type="entry name" value="Response_reg"/>
    <property type="match status" value="1"/>
</dbReference>
<organism evidence="6">
    <name type="scientific">hydrothermal vent metagenome</name>
    <dbReference type="NCBI Taxonomy" id="652676"/>
    <lineage>
        <taxon>unclassified sequences</taxon>
        <taxon>metagenomes</taxon>
        <taxon>ecological metagenomes</taxon>
    </lineage>
</organism>
<dbReference type="EMBL" id="CZQC01000071">
    <property type="protein sequence ID" value="CUS42806.1"/>
    <property type="molecule type" value="Genomic_DNA"/>
</dbReference>
<dbReference type="SMART" id="SM00086">
    <property type="entry name" value="PAC"/>
    <property type="match status" value="2"/>
</dbReference>
<name>A0A170PMH5_9ZZZZ</name>
<dbReference type="InterPro" id="IPR011006">
    <property type="entry name" value="CheY-like_superfamily"/>
</dbReference>
<dbReference type="InterPro" id="IPR001610">
    <property type="entry name" value="PAC"/>
</dbReference>